<evidence type="ECO:0000313" key="6">
    <source>
        <dbReference type="Proteomes" id="UP000265040"/>
    </source>
</evidence>
<dbReference type="Ensembl" id="ENSATET00000017148.2">
    <property type="protein sequence ID" value="ENSATEP00000016863.2"/>
    <property type="gene ID" value="ENSATEG00000029173.1"/>
</dbReference>
<keyword evidence="1 3" id="KW-0732">Signal</keyword>
<feature type="chain" id="PRO_5047039611" description="Ig-like domain-containing protein" evidence="3">
    <location>
        <begin position="27"/>
        <end position="135"/>
    </location>
</feature>
<dbReference type="SUPFAM" id="SSF48726">
    <property type="entry name" value="Immunoglobulin"/>
    <property type="match status" value="1"/>
</dbReference>
<reference evidence="5" key="1">
    <citation type="submission" date="2021-04" db="EMBL/GenBank/DDBJ databases">
        <authorList>
            <consortium name="Wellcome Sanger Institute Data Sharing"/>
        </authorList>
    </citation>
    <scope>NUCLEOTIDE SEQUENCE [LARGE SCALE GENOMIC DNA]</scope>
</reference>
<evidence type="ECO:0000259" key="4">
    <source>
        <dbReference type="PROSITE" id="PS50835"/>
    </source>
</evidence>
<evidence type="ECO:0000313" key="5">
    <source>
        <dbReference type="Ensembl" id="ENSATEP00000016863.2"/>
    </source>
</evidence>
<dbReference type="InterPro" id="IPR013106">
    <property type="entry name" value="Ig_V-set"/>
</dbReference>
<feature type="signal peptide" evidence="3">
    <location>
        <begin position="1"/>
        <end position="26"/>
    </location>
</feature>
<dbReference type="Pfam" id="PF07686">
    <property type="entry name" value="V-set"/>
    <property type="match status" value="1"/>
</dbReference>
<dbReference type="GO" id="GO:0002376">
    <property type="term" value="P:immune system process"/>
    <property type="evidence" value="ECO:0007669"/>
    <property type="project" value="UniProtKB-KW"/>
</dbReference>
<evidence type="ECO:0000256" key="3">
    <source>
        <dbReference type="SAM" id="SignalP"/>
    </source>
</evidence>
<dbReference type="InterPro" id="IPR036179">
    <property type="entry name" value="Ig-like_dom_sf"/>
</dbReference>
<keyword evidence="6" id="KW-1185">Reference proteome</keyword>
<feature type="domain" description="Ig-like" evidence="4">
    <location>
        <begin position="25"/>
        <end position="135"/>
    </location>
</feature>
<dbReference type="GO" id="GO:0007166">
    <property type="term" value="P:cell surface receptor signaling pathway"/>
    <property type="evidence" value="ECO:0007669"/>
    <property type="project" value="TreeGrafter"/>
</dbReference>
<dbReference type="InterPro" id="IPR013783">
    <property type="entry name" value="Ig-like_fold"/>
</dbReference>
<evidence type="ECO:0000256" key="1">
    <source>
        <dbReference type="ARBA" id="ARBA00022729"/>
    </source>
</evidence>
<reference evidence="5" key="2">
    <citation type="submission" date="2025-08" db="UniProtKB">
        <authorList>
            <consortium name="Ensembl"/>
        </authorList>
    </citation>
    <scope>IDENTIFICATION</scope>
</reference>
<keyword evidence="2" id="KW-0391">Immunity</keyword>
<name>A0A3Q1IGY0_ANATE</name>
<dbReference type="PANTHER" id="PTHR23268">
    <property type="entry name" value="T-CELL RECEPTOR BETA CHAIN"/>
    <property type="match status" value="1"/>
</dbReference>
<evidence type="ECO:0000256" key="2">
    <source>
        <dbReference type="ARBA" id="ARBA00022859"/>
    </source>
</evidence>
<dbReference type="PROSITE" id="PS50835">
    <property type="entry name" value="IG_LIKE"/>
    <property type="match status" value="1"/>
</dbReference>
<dbReference type="GO" id="GO:0005886">
    <property type="term" value="C:plasma membrane"/>
    <property type="evidence" value="ECO:0007669"/>
    <property type="project" value="TreeGrafter"/>
</dbReference>
<proteinExistence type="predicted"/>
<protein>
    <recommendedName>
        <fullName evidence="4">Ig-like domain-containing protein</fullName>
    </recommendedName>
</protein>
<dbReference type="PANTHER" id="PTHR23268:SF28">
    <property type="entry name" value="T CELL RECEPTOR BETA VARIABLE 19"/>
    <property type="match status" value="1"/>
</dbReference>
<reference evidence="5" key="3">
    <citation type="submission" date="2025-09" db="UniProtKB">
        <authorList>
            <consortium name="Ensembl"/>
        </authorList>
    </citation>
    <scope>IDENTIFICATION</scope>
</reference>
<dbReference type="Proteomes" id="UP000265040">
    <property type="component" value="Chromosome 8"/>
</dbReference>
<dbReference type="InParanoid" id="A0A3Q1IGY0"/>
<organism evidence="5 6">
    <name type="scientific">Anabas testudineus</name>
    <name type="common">Climbing perch</name>
    <name type="synonym">Anthias testudineus</name>
    <dbReference type="NCBI Taxonomy" id="64144"/>
    <lineage>
        <taxon>Eukaryota</taxon>
        <taxon>Metazoa</taxon>
        <taxon>Chordata</taxon>
        <taxon>Craniata</taxon>
        <taxon>Vertebrata</taxon>
        <taxon>Euteleostomi</taxon>
        <taxon>Actinopterygii</taxon>
        <taxon>Neopterygii</taxon>
        <taxon>Teleostei</taxon>
        <taxon>Neoteleostei</taxon>
        <taxon>Acanthomorphata</taxon>
        <taxon>Anabantaria</taxon>
        <taxon>Anabantiformes</taxon>
        <taxon>Anabantoidei</taxon>
        <taxon>Anabantidae</taxon>
        <taxon>Anabas</taxon>
    </lineage>
</organism>
<dbReference type="Gene3D" id="2.60.40.10">
    <property type="entry name" value="Immunoglobulins"/>
    <property type="match status" value="1"/>
</dbReference>
<accession>A0A3Q1IGY0</accession>
<sequence>MHFLNLNFKLWFQIAEIMMYWLSTQSVHQDPPDMFKDAGENVMINCNHSNSNFYMMQWYKQSTGSSEMILLGYVRYDSPAVEKPFQDLYKVSGDGRSQSSLHFQTASGTEASVVYFCAASDARCCRNPVSSTKTL</sequence>
<dbReference type="InterPro" id="IPR050413">
    <property type="entry name" value="TCR_beta_variable"/>
</dbReference>
<dbReference type="AlphaFoldDB" id="A0A3Q1IGY0"/>
<dbReference type="OrthoDB" id="8947657at2759"/>
<dbReference type="InterPro" id="IPR007110">
    <property type="entry name" value="Ig-like_dom"/>
</dbReference>
<dbReference type="GeneTree" id="ENSGT01110000267342"/>